<dbReference type="EMBL" id="LXJU01000018">
    <property type="protein sequence ID" value="OGE50090.1"/>
    <property type="molecule type" value="Genomic_DNA"/>
</dbReference>
<dbReference type="RefSeq" id="XP_022485539.1">
    <property type="nucleotide sequence ID" value="XM_022634595.1"/>
</dbReference>
<feature type="region of interest" description="Disordered" evidence="1">
    <location>
        <begin position="502"/>
        <end position="521"/>
    </location>
</feature>
<feature type="compositionally biased region" description="Pro residues" evidence="1">
    <location>
        <begin position="361"/>
        <end position="371"/>
    </location>
</feature>
<evidence type="ECO:0000256" key="1">
    <source>
        <dbReference type="SAM" id="MobiDB-lite"/>
    </source>
</evidence>
<proteinExistence type="predicted"/>
<feature type="compositionally biased region" description="Basic and acidic residues" evidence="1">
    <location>
        <begin position="439"/>
        <end position="449"/>
    </location>
</feature>
<name>A0A1F5LAR3_PENAI</name>
<dbReference type="AlphaFoldDB" id="A0A1F5LAR3"/>
<dbReference type="STRING" id="1835702.A0A1F5LAR3"/>
<feature type="region of interest" description="Disordered" evidence="1">
    <location>
        <begin position="602"/>
        <end position="659"/>
    </location>
</feature>
<feature type="region of interest" description="Disordered" evidence="1">
    <location>
        <begin position="1"/>
        <end position="138"/>
    </location>
</feature>
<feature type="compositionally biased region" description="Basic residues" evidence="1">
    <location>
        <begin position="120"/>
        <end position="135"/>
    </location>
</feature>
<gene>
    <name evidence="2" type="ORF">PENARI_c018G07127</name>
</gene>
<evidence type="ECO:0000313" key="3">
    <source>
        <dbReference type="Proteomes" id="UP000177622"/>
    </source>
</evidence>
<dbReference type="OrthoDB" id="5407458at2759"/>
<evidence type="ECO:0000313" key="2">
    <source>
        <dbReference type="EMBL" id="OGE50090.1"/>
    </source>
</evidence>
<dbReference type="GeneID" id="34579329"/>
<feature type="compositionally biased region" description="Polar residues" evidence="1">
    <location>
        <begin position="55"/>
        <end position="68"/>
    </location>
</feature>
<feature type="compositionally biased region" description="Low complexity" evidence="1">
    <location>
        <begin position="539"/>
        <end position="554"/>
    </location>
</feature>
<organism evidence="2 3">
    <name type="scientific">Penicillium arizonense</name>
    <dbReference type="NCBI Taxonomy" id="1835702"/>
    <lineage>
        <taxon>Eukaryota</taxon>
        <taxon>Fungi</taxon>
        <taxon>Dikarya</taxon>
        <taxon>Ascomycota</taxon>
        <taxon>Pezizomycotina</taxon>
        <taxon>Eurotiomycetes</taxon>
        <taxon>Eurotiomycetidae</taxon>
        <taxon>Eurotiales</taxon>
        <taxon>Aspergillaceae</taxon>
        <taxon>Penicillium</taxon>
    </lineage>
</organism>
<feature type="compositionally biased region" description="Polar residues" evidence="1">
    <location>
        <begin position="647"/>
        <end position="659"/>
    </location>
</feature>
<reference evidence="2 3" key="1">
    <citation type="journal article" date="2016" name="Sci. Rep.">
        <title>Penicillium arizonense, a new, genome sequenced fungal species, reveals a high chemical diversity in secreted metabolites.</title>
        <authorList>
            <person name="Grijseels S."/>
            <person name="Nielsen J.C."/>
            <person name="Randelovic M."/>
            <person name="Nielsen J."/>
            <person name="Nielsen K.F."/>
            <person name="Workman M."/>
            <person name="Frisvad J.C."/>
        </authorList>
    </citation>
    <scope>NUCLEOTIDE SEQUENCE [LARGE SCALE GENOMIC DNA]</scope>
    <source>
        <strain evidence="2 3">CBS 141311</strain>
    </source>
</reference>
<dbReference type="Proteomes" id="UP000177622">
    <property type="component" value="Unassembled WGS sequence"/>
</dbReference>
<accession>A0A1F5LAR3</accession>
<sequence>MATKARPAFVEDYDEESHATRPNTRMTANATANSAAKIARSDLFPEPLIDGASDSGYSSRTAATVNSTQSGPSGGQSPPLKLESKRGDLARKSSTRRERKEERVRPTRDETMVGAYSGAHHAHAPRSSSKSRRHEASHTRYYNDPFYDAPPAHYHQSDHRPVEAPFYIPQRPPVPDYAPSPQSARYPAGVIENIHVNHPSRPSRSHTYHTYHSNGRPMSFHGMPPGMGSGMASPIYSQAPIHGYDYHGPPPSGSAYMHNQYSSSPYGGSYYTPSEYAAPSEYPRERSESRHRESRPRESRPRRSSSIYGHPPPAMDSGAYSPWYDDSDPLERPLERYTSREAYGRASAAHSQDPDEDFYRMPPPPPPPMPRPKPKSAPQIHQQKRPEPRKAQTTTAVPSQRRPSRGMDRGMDRSMDRLDMSDLAAELPVVTDRSHRRMSRETALPERTHSLRSSHRRSTSYQDDRRGAQVAVASSRRRQPTTYYYDEPSSNAGDILEDREREVENYQAARSGRNSTANVPLSAEAMLPAPAKATTNRPGSESGSQKSRSNSSRGSGTGSRTEEDKNMTLMVNGVKMQFNHETIAGQSINIRAGEAGNAVRLNIAGGPRPKQYLTGSNSDYTGGSSRRDPEESRRSRGDTRSERALRRSSQSTYGSTRYH</sequence>
<feature type="compositionally biased region" description="Basic and acidic residues" evidence="1">
    <location>
        <begin position="329"/>
        <end position="343"/>
    </location>
</feature>
<feature type="compositionally biased region" description="Basic and acidic residues" evidence="1">
    <location>
        <begin position="82"/>
        <end position="111"/>
    </location>
</feature>
<feature type="compositionally biased region" description="Basic and acidic residues" evidence="1">
    <location>
        <begin position="625"/>
        <end position="645"/>
    </location>
</feature>
<feature type="compositionally biased region" description="Low complexity" evidence="1">
    <location>
        <begin position="20"/>
        <end position="38"/>
    </location>
</feature>
<protein>
    <submittedName>
        <fullName evidence="2">Uncharacterized protein</fullName>
    </submittedName>
</protein>
<feature type="region of interest" description="Disordered" evidence="1">
    <location>
        <begin position="276"/>
        <end position="496"/>
    </location>
</feature>
<feature type="region of interest" description="Disordered" evidence="1">
    <location>
        <begin position="528"/>
        <end position="565"/>
    </location>
</feature>
<comment type="caution">
    <text evidence="2">The sequence shown here is derived from an EMBL/GenBank/DDBJ whole genome shotgun (WGS) entry which is preliminary data.</text>
</comment>
<feature type="compositionally biased region" description="Basic and acidic residues" evidence="1">
    <location>
        <begin position="282"/>
        <end position="301"/>
    </location>
</feature>
<feature type="compositionally biased region" description="Basic and acidic residues" evidence="1">
    <location>
        <begin position="405"/>
        <end position="420"/>
    </location>
</feature>
<keyword evidence="3" id="KW-1185">Reference proteome</keyword>
<feature type="compositionally biased region" description="Low complexity" evidence="1">
    <location>
        <begin position="69"/>
        <end position="79"/>
    </location>
</feature>